<evidence type="ECO:0000313" key="3">
    <source>
        <dbReference type="EMBL" id="PPU55311.1"/>
    </source>
</evidence>
<organism evidence="3 4">
    <name type="scientific">Xanthomonas codiaei</name>
    <dbReference type="NCBI Taxonomy" id="56463"/>
    <lineage>
        <taxon>Bacteria</taxon>
        <taxon>Pseudomonadati</taxon>
        <taxon>Pseudomonadota</taxon>
        <taxon>Gammaproteobacteria</taxon>
        <taxon>Lysobacterales</taxon>
        <taxon>Lysobacteraceae</taxon>
        <taxon>Xanthomonas</taxon>
    </lineage>
</organism>
<evidence type="ECO:0000259" key="1">
    <source>
        <dbReference type="Pfam" id="PF01548"/>
    </source>
</evidence>
<evidence type="ECO:0000259" key="2">
    <source>
        <dbReference type="Pfam" id="PF02371"/>
    </source>
</evidence>
<dbReference type="Pfam" id="PF02371">
    <property type="entry name" value="Transposase_20"/>
    <property type="match status" value="1"/>
</dbReference>
<sequence>MSPIVGIDVAKHSVDLAIELANGKHRTKAKLANDPKGFAALHAWLRTHAQPDSWVVMEATGSYHEALAEFLHECGYRVCVLNPAQVALYARSQLRRVKTDRSDAKLIASYGLRHRDQLRAWQPDPPALKTLKALVRRRDDLLEMLLMERNRLEVAPADVQPSIQGLIAHLQARINEIQQAIDDHIDQDPDLRQQRHLLTSINGIGDISAALLLAELGPVSRFADAGAVTAFAGLNPRLHESGRYQGKVCISRTGSARLRAGLYMPALVAIRHNPVITALKQRLHARGKHGKQIVCAAMRKLLHLVYGVLKSGTAFDPQKALAR</sequence>
<gene>
    <name evidence="3" type="ORF">XcodCFBP4690_22005</name>
</gene>
<comment type="caution">
    <text evidence="3">The sequence shown here is derived from an EMBL/GenBank/DDBJ whole genome shotgun (WGS) entry which is preliminary data.</text>
</comment>
<protein>
    <submittedName>
        <fullName evidence="3">IS110 family transposase</fullName>
    </submittedName>
</protein>
<dbReference type="GO" id="GO:0006313">
    <property type="term" value="P:DNA transposition"/>
    <property type="evidence" value="ECO:0007669"/>
    <property type="project" value="InterPro"/>
</dbReference>
<name>A0A2S7C196_9XANT</name>
<reference evidence="3 4" key="1">
    <citation type="submission" date="2016-08" db="EMBL/GenBank/DDBJ databases">
        <authorList>
            <person name="Seilhamer J.J."/>
        </authorList>
    </citation>
    <scope>NUCLEOTIDE SEQUENCE [LARGE SCALE GENOMIC DNA]</scope>
    <source>
        <strain evidence="3 4">CFBP4690</strain>
    </source>
</reference>
<dbReference type="Pfam" id="PF01548">
    <property type="entry name" value="DEDD_Tnp_IS110"/>
    <property type="match status" value="1"/>
</dbReference>
<dbReference type="AlphaFoldDB" id="A0A2S7C196"/>
<dbReference type="InterPro" id="IPR047650">
    <property type="entry name" value="Transpos_IS110"/>
</dbReference>
<dbReference type="NCBIfam" id="NF033542">
    <property type="entry name" value="transpos_IS110"/>
    <property type="match status" value="1"/>
</dbReference>
<dbReference type="GO" id="GO:0004803">
    <property type="term" value="F:transposase activity"/>
    <property type="evidence" value="ECO:0007669"/>
    <property type="project" value="InterPro"/>
</dbReference>
<proteinExistence type="predicted"/>
<feature type="domain" description="Transposase IS110-like N-terminal" evidence="1">
    <location>
        <begin position="5"/>
        <end position="153"/>
    </location>
</feature>
<dbReference type="InterPro" id="IPR002525">
    <property type="entry name" value="Transp_IS110-like_N"/>
</dbReference>
<dbReference type="InterPro" id="IPR003346">
    <property type="entry name" value="Transposase_20"/>
</dbReference>
<dbReference type="PANTHER" id="PTHR33055:SF3">
    <property type="entry name" value="PUTATIVE TRANSPOSASE FOR IS117-RELATED"/>
    <property type="match status" value="1"/>
</dbReference>
<dbReference type="GO" id="GO:0003677">
    <property type="term" value="F:DNA binding"/>
    <property type="evidence" value="ECO:0007669"/>
    <property type="project" value="InterPro"/>
</dbReference>
<dbReference type="EMBL" id="MDEC01000076">
    <property type="protein sequence ID" value="PPU55311.1"/>
    <property type="molecule type" value="Genomic_DNA"/>
</dbReference>
<dbReference type="PANTHER" id="PTHR33055">
    <property type="entry name" value="TRANSPOSASE FOR INSERTION SEQUENCE ELEMENT IS1111A"/>
    <property type="match status" value="1"/>
</dbReference>
<dbReference type="RefSeq" id="WP_104544391.1">
    <property type="nucleotide sequence ID" value="NZ_MDEC01000076.1"/>
</dbReference>
<accession>A0A2S7C196</accession>
<dbReference type="Proteomes" id="UP000237872">
    <property type="component" value="Unassembled WGS sequence"/>
</dbReference>
<dbReference type="OrthoDB" id="9795150at2"/>
<evidence type="ECO:0000313" key="4">
    <source>
        <dbReference type="Proteomes" id="UP000237872"/>
    </source>
</evidence>
<feature type="domain" description="Transposase IS116/IS110/IS902 C-terminal" evidence="2">
    <location>
        <begin position="196"/>
        <end position="278"/>
    </location>
</feature>